<dbReference type="RefSeq" id="WP_014268830.1">
    <property type="nucleotide sequence ID" value="NC_016633.1"/>
</dbReference>
<evidence type="ECO:0000256" key="1">
    <source>
        <dbReference type="SAM" id="SignalP"/>
    </source>
</evidence>
<dbReference type="STRING" id="158190.SpiGrapes_0117"/>
<sequence length="252" mass="27681">MRKTIAFVLLFVFLVLHTSAAQTVTDSYAFLQGIPLYSQLLEETKNTGNFEQAKQIRSEILAMPSSSLDATQRVVLEIKADTALARMCIEVEPKQIPYAKELLGEAETKAGTLGKDTLYSYCALADINGIWYLISSLNLSRGIASSKLIGKAYTNFPTETTAILLKANSMLYSPSISQNSIKEALSMFLEVLRQKKDSLAKWDLANVYSGIGIACYKLGDLGNASGYLKAAKALYGLDNMLDEYLAELEKTN</sequence>
<dbReference type="InterPro" id="IPR011990">
    <property type="entry name" value="TPR-like_helical_dom_sf"/>
</dbReference>
<evidence type="ECO:0000313" key="2">
    <source>
        <dbReference type="EMBL" id="AEV27981.1"/>
    </source>
</evidence>
<proteinExistence type="predicted"/>
<dbReference type="SUPFAM" id="SSF48452">
    <property type="entry name" value="TPR-like"/>
    <property type="match status" value="1"/>
</dbReference>
<dbReference type="HOGENOM" id="CLU_1119596_0_0_12"/>
<dbReference type="AlphaFoldDB" id="G8QTL6"/>
<dbReference type="OrthoDB" id="370774at2"/>
<organism evidence="2 3">
    <name type="scientific">Sphaerochaeta pleomorpha (strain ATCC BAA-1885 / DSM 22778 / Grapes)</name>
    <dbReference type="NCBI Taxonomy" id="158190"/>
    <lineage>
        <taxon>Bacteria</taxon>
        <taxon>Pseudomonadati</taxon>
        <taxon>Spirochaetota</taxon>
        <taxon>Spirochaetia</taxon>
        <taxon>Spirochaetales</taxon>
        <taxon>Sphaerochaetaceae</taxon>
        <taxon>Sphaerochaeta</taxon>
    </lineage>
</organism>
<dbReference type="KEGG" id="sgp:SpiGrapes_0117"/>
<evidence type="ECO:0000313" key="3">
    <source>
        <dbReference type="Proteomes" id="UP000005632"/>
    </source>
</evidence>
<dbReference type="EMBL" id="CP003155">
    <property type="protein sequence ID" value="AEV27981.1"/>
    <property type="molecule type" value="Genomic_DNA"/>
</dbReference>
<gene>
    <name evidence="2" type="ordered locus">SpiGrapes_0117</name>
</gene>
<dbReference type="Proteomes" id="UP000005632">
    <property type="component" value="Chromosome"/>
</dbReference>
<feature type="signal peptide" evidence="1">
    <location>
        <begin position="1"/>
        <end position="21"/>
    </location>
</feature>
<evidence type="ECO:0008006" key="4">
    <source>
        <dbReference type="Google" id="ProtNLM"/>
    </source>
</evidence>
<accession>G8QTL6</accession>
<reference evidence="2 3" key="1">
    <citation type="submission" date="2011-11" db="EMBL/GenBank/DDBJ databases">
        <title>Complete sequence of Spirochaeta sp. grapes.</title>
        <authorList>
            <consortium name="US DOE Joint Genome Institute"/>
            <person name="Lucas S."/>
            <person name="Han J."/>
            <person name="Lapidus A."/>
            <person name="Cheng J.-F."/>
            <person name="Goodwin L."/>
            <person name="Pitluck S."/>
            <person name="Peters L."/>
            <person name="Ovchinnikova G."/>
            <person name="Munk A.C."/>
            <person name="Detter J.C."/>
            <person name="Han C."/>
            <person name="Tapia R."/>
            <person name="Land M."/>
            <person name="Hauser L."/>
            <person name="Kyrpides N."/>
            <person name="Ivanova N."/>
            <person name="Pagani I."/>
            <person name="Ritalahtilisa K."/>
            <person name="Loeffler F."/>
            <person name="Woyke T."/>
        </authorList>
    </citation>
    <scope>NUCLEOTIDE SEQUENCE [LARGE SCALE GENOMIC DNA]</scope>
    <source>
        <strain evidence="3">ATCC BAA-1885 / DSM 22778 / Grapes</strain>
    </source>
</reference>
<keyword evidence="3" id="KW-1185">Reference proteome</keyword>
<protein>
    <recommendedName>
        <fullName evidence="4">Tetratricopeptide repeat protein</fullName>
    </recommendedName>
</protein>
<feature type="chain" id="PRO_5005682230" description="Tetratricopeptide repeat protein" evidence="1">
    <location>
        <begin position="22"/>
        <end position="252"/>
    </location>
</feature>
<name>G8QTL6_SPHPG</name>
<keyword evidence="1" id="KW-0732">Signal</keyword>